<reference evidence="12 13" key="1">
    <citation type="submission" date="2015-06" db="EMBL/GenBank/DDBJ databases">
        <title>Genome sequence of the organohalide-respiring Dehalogenimonas alkenigignens type strain (IP3-3T).</title>
        <authorList>
            <person name="Key T.A."/>
            <person name="Richmond D.P."/>
            <person name="Bowman K.S."/>
            <person name="Cho Y.-J."/>
            <person name="Chun J."/>
            <person name="da Costa M.S."/>
            <person name="Rainey F.A."/>
            <person name="Moe W.M."/>
        </authorList>
    </citation>
    <scope>NUCLEOTIDE SEQUENCE [LARGE SCALE GENOMIC DNA]</scope>
    <source>
        <strain evidence="12 13">IP3-3</strain>
    </source>
</reference>
<evidence type="ECO:0000256" key="9">
    <source>
        <dbReference type="HAMAP-Rule" id="MF_00344"/>
    </source>
</evidence>
<dbReference type="InterPro" id="IPR004739">
    <property type="entry name" value="GMP_synth_GATase"/>
</dbReference>
<dbReference type="EC" id="6.3.5.2" evidence="9"/>
<dbReference type="Pfam" id="PF00117">
    <property type="entry name" value="GATase"/>
    <property type="match status" value="1"/>
</dbReference>
<dbReference type="EMBL" id="LFDV01000002">
    <property type="protein sequence ID" value="KTB48687.1"/>
    <property type="molecule type" value="Genomic_DNA"/>
</dbReference>
<dbReference type="Pfam" id="PF00958">
    <property type="entry name" value="GMP_synt_C"/>
    <property type="match status" value="1"/>
</dbReference>
<dbReference type="PRINTS" id="PR00097">
    <property type="entry name" value="ANTSNTHASEII"/>
</dbReference>
<feature type="active site" evidence="9">
    <location>
        <position position="225"/>
    </location>
</feature>
<dbReference type="InterPro" id="IPR022955">
    <property type="entry name" value="GMP_synthase"/>
</dbReference>
<evidence type="ECO:0000256" key="5">
    <source>
        <dbReference type="ARBA" id="ARBA00022749"/>
    </source>
</evidence>
<dbReference type="Gene3D" id="3.40.50.620">
    <property type="entry name" value="HUPs"/>
    <property type="match status" value="1"/>
</dbReference>
<dbReference type="PROSITE" id="PS51553">
    <property type="entry name" value="GMPS_ATP_PPASE"/>
    <property type="match status" value="1"/>
</dbReference>
<dbReference type="InterPro" id="IPR001674">
    <property type="entry name" value="GMP_synth_C"/>
</dbReference>
<dbReference type="InterPro" id="IPR025777">
    <property type="entry name" value="GMPS_ATP_PPase_dom"/>
</dbReference>
<keyword evidence="7 9" id="KW-0067">ATP-binding</keyword>
<dbReference type="PANTHER" id="PTHR11922">
    <property type="entry name" value="GMP SYNTHASE-RELATED"/>
    <property type="match status" value="1"/>
</dbReference>
<dbReference type="STRING" id="1217799.DEALK_15340"/>
<keyword evidence="8 9" id="KW-0315">Glutamine amidotransferase</keyword>
<dbReference type="FunFam" id="3.40.50.880:FF:000001">
    <property type="entry name" value="GMP synthase [glutamine-hydrolyzing]"/>
    <property type="match status" value="1"/>
</dbReference>
<keyword evidence="4 9" id="KW-0547">Nucleotide-binding</keyword>
<dbReference type="FunFam" id="3.30.300.10:FF:000002">
    <property type="entry name" value="GMP synthase [glutamine-hydrolyzing]"/>
    <property type="match status" value="1"/>
</dbReference>
<keyword evidence="6 9" id="KW-0658">Purine biosynthesis</keyword>
<feature type="domain" description="GMPS ATP-PPase" evidence="11">
    <location>
        <begin position="250"/>
        <end position="442"/>
    </location>
</feature>
<dbReference type="FunFam" id="3.40.50.620:FF:000001">
    <property type="entry name" value="GMP synthase [glutamine-hydrolyzing]"/>
    <property type="match status" value="1"/>
</dbReference>
<evidence type="ECO:0000259" key="11">
    <source>
        <dbReference type="PROSITE" id="PS51553"/>
    </source>
</evidence>
<sequence>MIICNTTAMTESKESPTSSETHRVATSGDIEVATYLEIAKQALEKPAAGEAVSGASRESIVIFDFGSQYSLLIARRIRELHVYCELVPHDTPWDKIAHLNPKGFILSGGPASVYASGAPMAPAYIYESKLPVLGICYGMQLITQQLGGTVARGQAREYGHAILHLSDLTSPLFKDIPESAAAWMSHGDRVERLPAGFRSLAYTENSPLAVMGNDKNVFGLQFHPEVAHTPYGKTLLKNFVLGICGCQASWTPGHFITESIESIRAQVGGGKVIAALSGGVDSAIVATLIHRAVGDQLTCIFVNNGLLRREEAERTLKVFKQNLGMNIIYIEATDRFLDRLAGVTDPEQKRKAIGVEFIRVFEEEALKLGKVDFLAQGTLYPDVIESISSVSSASAKIKSHHNVGGLPANMALKLLEPVRYLFKDEVRQVGIELGLPEEMVWRQPFPGPGLAIRVIGEVTREKLEMLRASDWIVMHEIKKAGLYRQLWQSFAIITDVRSVGVMGDFRTYGHLVAIRAVTSDDAMTADWARLPYDLLARISNRIVNEVSGVNRVVYDITSKPPGTIEWE</sequence>
<comment type="caution">
    <text evidence="12">The sequence shown here is derived from an EMBL/GenBank/DDBJ whole genome shotgun (WGS) entry which is preliminary data.</text>
</comment>
<dbReference type="Pfam" id="PF02540">
    <property type="entry name" value="NAD_synthase"/>
    <property type="match status" value="1"/>
</dbReference>
<dbReference type="SUPFAM" id="SSF52317">
    <property type="entry name" value="Class I glutamine amidotransferase-like"/>
    <property type="match status" value="1"/>
</dbReference>
<dbReference type="HAMAP" id="MF_00344">
    <property type="entry name" value="GMP_synthase"/>
    <property type="match status" value="1"/>
</dbReference>
<evidence type="ECO:0000256" key="4">
    <source>
        <dbReference type="ARBA" id="ARBA00022741"/>
    </source>
</evidence>
<keyword evidence="3 9" id="KW-0436">Ligase</keyword>
<dbReference type="PANTHER" id="PTHR11922:SF2">
    <property type="entry name" value="GMP SYNTHASE [GLUTAMINE-HYDROLYZING]"/>
    <property type="match status" value="1"/>
</dbReference>
<accession>A0A0W0GJF0</accession>
<comment type="catalytic activity">
    <reaction evidence="9">
        <text>XMP + L-glutamine + ATP + H2O = GMP + L-glutamate + AMP + diphosphate + 2 H(+)</text>
        <dbReference type="Rhea" id="RHEA:11680"/>
        <dbReference type="ChEBI" id="CHEBI:15377"/>
        <dbReference type="ChEBI" id="CHEBI:15378"/>
        <dbReference type="ChEBI" id="CHEBI:29985"/>
        <dbReference type="ChEBI" id="CHEBI:30616"/>
        <dbReference type="ChEBI" id="CHEBI:33019"/>
        <dbReference type="ChEBI" id="CHEBI:57464"/>
        <dbReference type="ChEBI" id="CHEBI:58115"/>
        <dbReference type="ChEBI" id="CHEBI:58359"/>
        <dbReference type="ChEBI" id="CHEBI:456215"/>
        <dbReference type="EC" id="6.3.5.2"/>
    </reaction>
</comment>
<dbReference type="InterPro" id="IPR017926">
    <property type="entry name" value="GATASE"/>
</dbReference>
<dbReference type="Gene3D" id="3.40.50.880">
    <property type="match status" value="1"/>
</dbReference>
<dbReference type="Gene3D" id="3.30.300.10">
    <property type="match status" value="1"/>
</dbReference>
<evidence type="ECO:0000256" key="10">
    <source>
        <dbReference type="PROSITE-ProRule" id="PRU00886"/>
    </source>
</evidence>
<dbReference type="SUPFAM" id="SSF54810">
    <property type="entry name" value="GMP synthetase C-terminal dimerisation domain"/>
    <property type="match status" value="1"/>
</dbReference>
<dbReference type="InterPro" id="IPR022310">
    <property type="entry name" value="NAD/GMP_synthase"/>
</dbReference>
<keyword evidence="5 9" id="KW-0332">GMP biosynthesis</keyword>
<evidence type="ECO:0000313" key="13">
    <source>
        <dbReference type="Proteomes" id="UP000053947"/>
    </source>
</evidence>
<dbReference type="InterPro" id="IPR014729">
    <property type="entry name" value="Rossmann-like_a/b/a_fold"/>
</dbReference>
<proteinExistence type="inferred from homology"/>
<organism evidence="12 13">
    <name type="scientific">Dehalogenimonas alkenigignens</name>
    <dbReference type="NCBI Taxonomy" id="1217799"/>
    <lineage>
        <taxon>Bacteria</taxon>
        <taxon>Bacillati</taxon>
        <taxon>Chloroflexota</taxon>
        <taxon>Dehalococcoidia</taxon>
        <taxon>Dehalococcoidales</taxon>
        <taxon>Dehalococcoidaceae</taxon>
        <taxon>Dehalogenimonas</taxon>
    </lineage>
</organism>
<evidence type="ECO:0000256" key="2">
    <source>
        <dbReference type="ARBA" id="ARBA00005153"/>
    </source>
</evidence>
<dbReference type="AlphaFoldDB" id="A0A0W0GJF0"/>
<protein>
    <recommendedName>
        <fullName evidence="9">GMP synthase [glutamine-hydrolyzing]</fullName>
        <ecNumber evidence="9">6.3.5.2</ecNumber>
    </recommendedName>
    <alternativeName>
        <fullName evidence="9">GMP synthetase</fullName>
    </alternativeName>
    <alternativeName>
        <fullName evidence="9">Glutamine amidotransferase</fullName>
    </alternativeName>
</protein>
<dbReference type="Proteomes" id="UP000053947">
    <property type="component" value="Unassembled WGS sequence"/>
</dbReference>
<dbReference type="CDD" id="cd01742">
    <property type="entry name" value="GATase1_GMP_Synthase"/>
    <property type="match status" value="1"/>
</dbReference>
<comment type="function">
    <text evidence="1 9">Catalyzes the synthesis of GMP from XMP.</text>
</comment>
<dbReference type="GO" id="GO:0003921">
    <property type="term" value="F:GMP synthase activity"/>
    <property type="evidence" value="ECO:0007669"/>
    <property type="project" value="InterPro"/>
</dbReference>
<feature type="binding site" evidence="10">
    <location>
        <begin position="277"/>
        <end position="283"/>
    </location>
    <ligand>
        <name>ATP</name>
        <dbReference type="ChEBI" id="CHEBI:30616"/>
    </ligand>
</feature>
<dbReference type="PROSITE" id="PS51273">
    <property type="entry name" value="GATASE_TYPE_1"/>
    <property type="match status" value="1"/>
</dbReference>
<dbReference type="PATRIC" id="fig|1217799.6.peg.1582"/>
<evidence type="ECO:0000256" key="3">
    <source>
        <dbReference type="ARBA" id="ARBA00022598"/>
    </source>
</evidence>
<feature type="active site" description="Nucleophile" evidence="9">
    <location>
        <position position="136"/>
    </location>
</feature>
<dbReference type="NCBIfam" id="TIGR00884">
    <property type="entry name" value="guaA_Cterm"/>
    <property type="match status" value="1"/>
</dbReference>
<evidence type="ECO:0000256" key="1">
    <source>
        <dbReference type="ARBA" id="ARBA00002332"/>
    </source>
</evidence>
<evidence type="ECO:0000313" key="12">
    <source>
        <dbReference type="EMBL" id="KTB48687.1"/>
    </source>
</evidence>
<keyword evidence="13" id="KW-1185">Reference proteome</keyword>
<dbReference type="SUPFAM" id="SSF52402">
    <property type="entry name" value="Adenine nucleotide alpha hydrolases-like"/>
    <property type="match status" value="1"/>
</dbReference>
<dbReference type="PRINTS" id="PR00096">
    <property type="entry name" value="GATASE"/>
</dbReference>
<comment type="subunit">
    <text evidence="9">Homodimer.</text>
</comment>
<evidence type="ECO:0000256" key="7">
    <source>
        <dbReference type="ARBA" id="ARBA00022840"/>
    </source>
</evidence>
<evidence type="ECO:0000256" key="8">
    <source>
        <dbReference type="ARBA" id="ARBA00022962"/>
    </source>
</evidence>
<feature type="active site" evidence="9">
    <location>
        <position position="223"/>
    </location>
</feature>
<dbReference type="GO" id="GO:0005524">
    <property type="term" value="F:ATP binding"/>
    <property type="evidence" value="ECO:0007669"/>
    <property type="project" value="UniProtKB-UniRule"/>
</dbReference>
<dbReference type="RefSeq" id="WP_186007593.1">
    <property type="nucleotide sequence ID" value="NZ_KQ758903.1"/>
</dbReference>
<dbReference type="NCBIfam" id="TIGR00888">
    <property type="entry name" value="guaA_Nterm"/>
    <property type="match status" value="1"/>
</dbReference>
<dbReference type="UniPathway" id="UPA00189">
    <property type="reaction ID" value="UER00296"/>
</dbReference>
<dbReference type="GO" id="GO:0005829">
    <property type="term" value="C:cytosol"/>
    <property type="evidence" value="ECO:0007669"/>
    <property type="project" value="TreeGrafter"/>
</dbReference>
<gene>
    <name evidence="9" type="primary">guaA</name>
    <name evidence="12" type="ORF">DEALK_15340</name>
</gene>
<dbReference type="InterPro" id="IPR029062">
    <property type="entry name" value="Class_I_gatase-like"/>
</dbReference>
<name>A0A0W0GJF0_9CHLR</name>
<dbReference type="CDD" id="cd01997">
    <property type="entry name" value="GMP_synthase_C"/>
    <property type="match status" value="1"/>
</dbReference>
<dbReference type="NCBIfam" id="NF000848">
    <property type="entry name" value="PRK00074.1"/>
    <property type="match status" value="1"/>
</dbReference>
<evidence type="ECO:0000256" key="6">
    <source>
        <dbReference type="ARBA" id="ARBA00022755"/>
    </source>
</evidence>
<dbReference type="PRINTS" id="PR00099">
    <property type="entry name" value="CPSGATASE"/>
</dbReference>
<comment type="pathway">
    <text evidence="2 9">Purine metabolism; GMP biosynthesis; GMP from XMP (L-Gln route): step 1/1.</text>
</comment>